<dbReference type="Gene3D" id="2.60.40.10">
    <property type="entry name" value="Immunoglobulins"/>
    <property type="match status" value="1"/>
</dbReference>
<protein>
    <submittedName>
        <fullName evidence="6">Fibronectin type III domain-containing protein</fullName>
    </submittedName>
</protein>
<keyword evidence="2" id="KW-0624">Polysaccharide degradation</keyword>
<dbReference type="SMART" id="SM00060">
    <property type="entry name" value="FN3"/>
    <property type="match status" value="1"/>
</dbReference>
<evidence type="ECO:0000256" key="3">
    <source>
        <dbReference type="SAM" id="MobiDB-lite"/>
    </source>
</evidence>
<feature type="compositionally biased region" description="Polar residues" evidence="3">
    <location>
        <begin position="47"/>
        <end position="63"/>
    </location>
</feature>
<sequence>MADTIKIPGVGTVPKKYALMGGGVVVVIVGVAYYRHRNAPQVPAASTAPSDGTYTDPTAGSTLPSGYLGDSGYYPSGGTPYAPYGYDVYGNPLPASTGLGSGGVYTTNLDWANAAESQLELSGVSQSVSGTAISKVLAGLAVTSDQKNIFLEAVGLLGQPPQGYPTPIKVSDPTGTPGGTTAPSGSSLPAPSGLHAASVGKTTVRIEWKAVPGAKGYAVYDVADPAGGGTPTGVRQQSVVYTNYNKAGLKPNTRYRFDVHALGADNKLGARARIYVTTHK</sequence>
<dbReference type="InterPro" id="IPR013783">
    <property type="entry name" value="Ig-like_fold"/>
</dbReference>
<keyword evidence="4" id="KW-0472">Membrane</keyword>
<keyword evidence="1" id="KW-0378">Hydrolase</keyword>
<feature type="transmembrane region" description="Helical" evidence="4">
    <location>
        <begin position="17"/>
        <end position="34"/>
    </location>
</feature>
<organism evidence="6 7">
    <name type="scientific">Actinomadura violacea</name>
    <dbReference type="NCBI Taxonomy" id="2819934"/>
    <lineage>
        <taxon>Bacteria</taxon>
        <taxon>Bacillati</taxon>
        <taxon>Actinomycetota</taxon>
        <taxon>Actinomycetes</taxon>
        <taxon>Streptosporangiales</taxon>
        <taxon>Thermomonosporaceae</taxon>
        <taxon>Actinomadura</taxon>
    </lineage>
</organism>
<dbReference type="EMBL" id="JAGEPF010000016">
    <property type="protein sequence ID" value="MBO2460973.1"/>
    <property type="molecule type" value="Genomic_DNA"/>
</dbReference>
<proteinExistence type="predicted"/>
<dbReference type="InterPro" id="IPR003961">
    <property type="entry name" value="FN3_dom"/>
</dbReference>
<keyword evidence="2" id="KW-0119">Carbohydrate metabolism</keyword>
<evidence type="ECO:0000313" key="6">
    <source>
        <dbReference type="EMBL" id="MBO2460973.1"/>
    </source>
</evidence>
<dbReference type="PROSITE" id="PS50853">
    <property type="entry name" value="FN3"/>
    <property type="match status" value="1"/>
</dbReference>
<keyword evidence="1" id="KW-0326">Glycosidase</keyword>
<evidence type="ECO:0000256" key="4">
    <source>
        <dbReference type="SAM" id="Phobius"/>
    </source>
</evidence>
<dbReference type="Pfam" id="PF00041">
    <property type="entry name" value="fn3"/>
    <property type="match status" value="1"/>
</dbReference>
<gene>
    <name evidence="6" type="ORF">J4709_25645</name>
</gene>
<comment type="caution">
    <text evidence="6">The sequence shown here is derived from an EMBL/GenBank/DDBJ whole genome shotgun (WGS) entry which is preliminary data.</text>
</comment>
<feature type="region of interest" description="Disordered" evidence="3">
    <location>
        <begin position="164"/>
        <end position="194"/>
    </location>
</feature>
<dbReference type="InterPro" id="IPR036116">
    <property type="entry name" value="FN3_sf"/>
</dbReference>
<evidence type="ECO:0000256" key="2">
    <source>
        <dbReference type="ARBA" id="ARBA00023326"/>
    </source>
</evidence>
<keyword evidence="4" id="KW-0812">Transmembrane</keyword>
<dbReference type="Proteomes" id="UP000680206">
    <property type="component" value="Unassembled WGS sequence"/>
</dbReference>
<dbReference type="CDD" id="cd00063">
    <property type="entry name" value="FN3"/>
    <property type="match status" value="1"/>
</dbReference>
<dbReference type="SUPFAM" id="SSF49265">
    <property type="entry name" value="Fibronectin type III"/>
    <property type="match status" value="1"/>
</dbReference>
<dbReference type="RefSeq" id="WP_208244358.1">
    <property type="nucleotide sequence ID" value="NZ_JAGEPF010000016.1"/>
</dbReference>
<accession>A0ABS3RXG5</accession>
<evidence type="ECO:0000256" key="1">
    <source>
        <dbReference type="ARBA" id="ARBA00023295"/>
    </source>
</evidence>
<feature type="region of interest" description="Disordered" evidence="3">
    <location>
        <begin position="42"/>
        <end position="63"/>
    </location>
</feature>
<evidence type="ECO:0000259" key="5">
    <source>
        <dbReference type="PROSITE" id="PS50853"/>
    </source>
</evidence>
<reference evidence="6 7" key="1">
    <citation type="submission" date="2021-03" db="EMBL/GenBank/DDBJ databases">
        <title>Actinomadura violae sp. nov., isolated from lichen in Thailand.</title>
        <authorList>
            <person name="Kanchanasin P."/>
            <person name="Saeng-In P."/>
            <person name="Phongsopitanun W."/>
            <person name="Yuki M."/>
            <person name="Kudo T."/>
            <person name="Ohkuma M."/>
            <person name="Tanasupawat S."/>
        </authorList>
    </citation>
    <scope>NUCLEOTIDE SEQUENCE [LARGE SCALE GENOMIC DNA]</scope>
    <source>
        <strain evidence="6 7">LCR2-06</strain>
    </source>
</reference>
<feature type="compositionally biased region" description="Low complexity" evidence="3">
    <location>
        <begin position="171"/>
        <end position="194"/>
    </location>
</feature>
<feature type="domain" description="Fibronectin type-III" evidence="5">
    <location>
        <begin position="190"/>
        <end position="280"/>
    </location>
</feature>
<keyword evidence="4" id="KW-1133">Transmembrane helix</keyword>
<keyword evidence="7" id="KW-1185">Reference proteome</keyword>
<name>A0ABS3RXG5_9ACTN</name>
<evidence type="ECO:0000313" key="7">
    <source>
        <dbReference type="Proteomes" id="UP000680206"/>
    </source>
</evidence>